<dbReference type="PROSITE" id="PS51194">
    <property type="entry name" value="HELICASE_CTER"/>
    <property type="match status" value="1"/>
</dbReference>
<comment type="similarity">
    <text evidence="1">Belongs to the helicase family. RecQ subfamily.</text>
</comment>
<dbReference type="SMART" id="SM00490">
    <property type="entry name" value="HELICc"/>
    <property type="match status" value="1"/>
</dbReference>
<dbReference type="Gene3D" id="3.40.50.300">
    <property type="entry name" value="P-loop containing nucleotide triphosphate hydrolases"/>
    <property type="match status" value="2"/>
</dbReference>
<dbReference type="GO" id="GO:0043590">
    <property type="term" value="C:bacterial nucleoid"/>
    <property type="evidence" value="ECO:0007669"/>
    <property type="project" value="TreeGrafter"/>
</dbReference>
<dbReference type="Pfam" id="PF00271">
    <property type="entry name" value="Helicase_C"/>
    <property type="match status" value="1"/>
</dbReference>
<proteinExistence type="inferred from homology"/>
<keyword evidence="16" id="KW-1185">Reference proteome</keyword>
<evidence type="ECO:0000259" key="13">
    <source>
        <dbReference type="PROSITE" id="PS51192"/>
    </source>
</evidence>
<dbReference type="Pfam" id="PF16124">
    <property type="entry name" value="RecQ_Zn_bind"/>
    <property type="match status" value="1"/>
</dbReference>
<gene>
    <name evidence="15" type="ORF">CJ305_11555</name>
</gene>
<keyword evidence="6" id="KW-0067">ATP-binding</keyword>
<dbReference type="GO" id="GO:0030894">
    <property type="term" value="C:replisome"/>
    <property type="evidence" value="ECO:0007669"/>
    <property type="project" value="TreeGrafter"/>
</dbReference>
<evidence type="ECO:0000256" key="10">
    <source>
        <dbReference type="ARBA" id="ARBA00034808"/>
    </source>
</evidence>
<dbReference type="GO" id="GO:0046872">
    <property type="term" value="F:metal ion binding"/>
    <property type="evidence" value="ECO:0007669"/>
    <property type="project" value="UniProtKB-KW"/>
</dbReference>
<evidence type="ECO:0000256" key="3">
    <source>
        <dbReference type="ARBA" id="ARBA00022741"/>
    </source>
</evidence>
<evidence type="ECO:0000256" key="5">
    <source>
        <dbReference type="ARBA" id="ARBA00022806"/>
    </source>
</evidence>
<keyword evidence="4" id="KW-0378">Hydrolase</keyword>
<dbReference type="GO" id="GO:0006310">
    <property type="term" value="P:DNA recombination"/>
    <property type="evidence" value="ECO:0007669"/>
    <property type="project" value="InterPro"/>
</dbReference>
<evidence type="ECO:0000313" key="15">
    <source>
        <dbReference type="EMBL" id="PHQ29232.1"/>
    </source>
</evidence>
<protein>
    <recommendedName>
        <fullName evidence="11">ATP-dependent DNA helicase RecQ</fullName>
        <ecNumber evidence="10">5.6.2.4</ecNumber>
    </recommendedName>
    <alternativeName>
        <fullName evidence="12">DNA 3'-5' helicase RecQ</fullName>
    </alternativeName>
</protein>
<dbReference type="Pfam" id="PF00270">
    <property type="entry name" value="DEAD"/>
    <property type="match status" value="1"/>
</dbReference>
<evidence type="ECO:0000256" key="9">
    <source>
        <dbReference type="ARBA" id="ARBA00034617"/>
    </source>
</evidence>
<dbReference type="NCBIfam" id="TIGR00614">
    <property type="entry name" value="recQ_fam"/>
    <property type="match status" value="1"/>
</dbReference>
<keyword evidence="8" id="KW-0413">Isomerase</keyword>
<dbReference type="InterPro" id="IPR001650">
    <property type="entry name" value="Helicase_C-like"/>
</dbReference>
<evidence type="ECO:0000256" key="6">
    <source>
        <dbReference type="ARBA" id="ARBA00022840"/>
    </source>
</evidence>
<dbReference type="InterPro" id="IPR036388">
    <property type="entry name" value="WH-like_DNA-bd_sf"/>
</dbReference>
<evidence type="ECO:0000313" key="16">
    <source>
        <dbReference type="Proteomes" id="UP000229433"/>
    </source>
</evidence>
<evidence type="ECO:0000256" key="11">
    <source>
        <dbReference type="ARBA" id="ARBA00044535"/>
    </source>
</evidence>
<dbReference type="GO" id="GO:0009378">
    <property type="term" value="F:four-way junction helicase activity"/>
    <property type="evidence" value="ECO:0007669"/>
    <property type="project" value="TreeGrafter"/>
</dbReference>
<dbReference type="SMART" id="SM00487">
    <property type="entry name" value="DEXDc"/>
    <property type="match status" value="1"/>
</dbReference>
<dbReference type="InterPro" id="IPR027417">
    <property type="entry name" value="P-loop_NTPase"/>
</dbReference>
<organism evidence="15 16">
    <name type="scientific">Leeuwenhoekiella nanhaiensis</name>
    <dbReference type="NCBI Taxonomy" id="1655491"/>
    <lineage>
        <taxon>Bacteria</taxon>
        <taxon>Pseudomonadati</taxon>
        <taxon>Bacteroidota</taxon>
        <taxon>Flavobacteriia</taxon>
        <taxon>Flavobacteriales</taxon>
        <taxon>Flavobacteriaceae</taxon>
        <taxon>Leeuwenhoekiella</taxon>
    </lineage>
</organism>
<feature type="domain" description="Helicase ATP-binding" evidence="13">
    <location>
        <begin position="26"/>
        <end position="194"/>
    </location>
</feature>
<feature type="domain" description="Helicase C-terminal" evidence="14">
    <location>
        <begin position="218"/>
        <end position="364"/>
    </location>
</feature>
<dbReference type="GO" id="GO:0043138">
    <property type="term" value="F:3'-5' DNA helicase activity"/>
    <property type="evidence" value="ECO:0007669"/>
    <property type="project" value="UniProtKB-EC"/>
</dbReference>
<reference evidence="15 16" key="1">
    <citation type="submission" date="2017-08" db="EMBL/GenBank/DDBJ databases">
        <title>The whole genome shortgun sequences of strain Leeuwenhoekiella nanhaiensis G18 from the South China Sea.</title>
        <authorList>
            <person name="Liu Q."/>
        </authorList>
    </citation>
    <scope>NUCLEOTIDE SEQUENCE [LARGE SCALE GENOMIC DNA]</scope>
    <source>
        <strain evidence="15 16">G18</strain>
    </source>
</reference>
<dbReference type="GO" id="GO:0003677">
    <property type="term" value="F:DNA binding"/>
    <property type="evidence" value="ECO:0007669"/>
    <property type="project" value="UniProtKB-KW"/>
</dbReference>
<dbReference type="AlphaFoldDB" id="A0A2G1VR32"/>
<comment type="caution">
    <text evidence="15">The sequence shown here is derived from an EMBL/GenBank/DDBJ whole genome shotgun (WGS) entry which is preliminary data.</text>
</comment>
<keyword evidence="7" id="KW-0238">DNA-binding</keyword>
<dbReference type="EC" id="5.6.2.4" evidence="10"/>
<dbReference type="RefSeq" id="WP_099646432.1">
    <property type="nucleotide sequence ID" value="NZ_KZ319291.1"/>
</dbReference>
<dbReference type="GO" id="GO:0016787">
    <property type="term" value="F:hydrolase activity"/>
    <property type="evidence" value="ECO:0007669"/>
    <property type="project" value="UniProtKB-KW"/>
</dbReference>
<comment type="catalytic activity">
    <reaction evidence="9">
        <text>Couples ATP hydrolysis with the unwinding of duplex DNA by translocating in the 3'-5' direction.</text>
        <dbReference type="EC" id="5.6.2.4"/>
    </reaction>
</comment>
<dbReference type="PANTHER" id="PTHR13710">
    <property type="entry name" value="DNA HELICASE RECQ FAMILY MEMBER"/>
    <property type="match status" value="1"/>
</dbReference>
<dbReference type="InterPro" id="IPR032284">
    <property type="entry name" value="RecQ_Zn-bd"/>
</dbReference>
<evidence type="ECO:0000256" key="1">
    <source>
        <dbReference type="ARBA" id="ARBA00005446"/>
    </source>
</evidence>
<dbReference type="SUPFAM" id="SSF52540">
    <property type="entry name" value="P-loop containing nucleoside triphosphate hydrolases"/>
    <property type="match status" value="1"/>
</dbReference>
<dbReference type="Proteomes" id="UP000229433">
    <property type="component" value="Unassembled WGS sequence"/>
</dbReference>
<keyword evidence="5" id="KW-0347">Helicase</keyword>
<dbReference type="OrthoDB" id="9763310at2"/>
<keyword evidence="3" id="KW-0547">Nucleotide-binding</keyword>
<dbReference type="GO" id="GO:0005524">
    <property type="term" value="F:ATP binding"/>
    <property type="evidence" value="ECO:0007669"/>
    <property type="project" value="UniProtKB-KW"/>
</dbReference>
<dbReference type="InterPro" id="IPR011545">
    <property type="entry name" value="DEAD/DEAH_box_helicase_dom"/>
</dbReference>
<evidence type="ECO:0000256" key="8">
    <source>
        <dbReference type="ARBA" id="ARBA00023235"/>
    </source>
</evidence>
<accession>A0A2G1VR32</accession>
<evidence type="ECO:0000256" key="7">
    <source>
        <dbReference type="ARBA" id="ARBA00023125"/>
    </source>
</evidence>
<dbReference type="FunFam" id="3.40.50.300:FF:000296">
    <property type="entry name" value="ATP-dependent DNA helicase RecQ"/>
    <property type="match status" value="1"/>
</dbReference>
<dbReference type="PROSITE" id="PS51192">
    <property type="entry name" value="HELICASE_ATP_BIND_1"/>
    <property type="match status" value="1"/>
</dbReference>
<evidence type="ECO:0000259" key="14">
    <source>
        <dbReference type="PROSITE" id="PS51194"/>
    </source>
</evidence>
<dbReference type="InterPro" id="IPR004589">
    <property type="entry name" value="DNA_helicase_ATP-dep_RecQ"/>
</dbReference>
<sequence>MKRTPRDVLKTYWGYDSFRPGQQELIDAVLSGRDTFALLPTGGGKSVCYQIPALLLEGITLVISPLLSLMRDQVMQLQKRNIKALYIPGGIPYSELDTLLDNCIYGNYKLLYLSPERLQSELVQERIKQMNVSLIAVDEAHCISQWGHDFRPAYRSISRFRENLPEINCIALTATATKKVQEDIVAQLQLENPAVYKNSFERKNLAYRVLWEEDKRNRLVQGFKRVPGSGIVYVRSRKTAIDYAAFLQQSGISAQYYHGGLSSGERQVRFEAWSANRAQVMVATSAFGMGIDKADVSTVVHVELPESMESYFQEAGRAGRDGKAAQSIILVNPSDESRLANQFLNVLPSVSFVKKVYKKLNSFFQVPYGGGEQETFRFDFSSFCKTYSFNTLITYNALQLLDRNSIIILSQEFYRKASLQLRVSPVQLTYYLIQNPALESVVKSVLRTYGGIYDQPLAVDHVLISKKAGVSLPQVHEAFLQLQKDELALYDHTQFDTAITFLVQQEDELTINPIAPAIKAQNTRKVEQVQAILGYVKNNEVCRSKQLLAYFEEDQKTRCGICDVCLSRKKDKSAQPDSDLKEHLLLLLQEREYSSRELGERLDAYTEKQIISALKDLLNQKNIRLTPTNRYTIL</sequence>
<dbReference type="PANTHER" id="PTHR13710:SF105">
    <property type="entry name" value="ATP-DEPENDENT DNA HELICASE Q1"/>
    <property type="match status" value="1"/>
</dbReference>
<dbReference type="EMBL" id="NQXA01000008">
    <property type="protein sequence ID" value="PHQ29232.1"/>
    <property type="molecule type" value="Genomic_DNA"/>
</dbReference>
<evidence type="ECO:0000256" key="12">
    <source>
        <dbReference type="ARBA" id="ARBA00044550"/>
    </source>
</evidence>
<evidence type="ECO:0000256" key="2">
    <source>
        <dbReference type="ARBA" id="ARBA00022723"/>
    </source>
</evidence>
<dbReference type="Gene3D" id="1.10.10.10">
    <property type="entry name" value="Winged helix-like DNA-binding domain superfamily/Winged helix DNA-binding domain"/>
    <property type="match status" value="1"/>
</dbReference>
<evidence type="ECO:0000256" key="4">
    <source>
        <dbReference type="ARBA" id="ARBA00022801"/>
    </source>
</evidence>
<keyword evidence="2" id="KW-0479">Metal-binding</keyword>
<dbReference type="GO" id="GO:0005737">
    <property type="term" value="C:cytoplasm"/>
    <property type="evidence" value="ECO:0007669"/>
    <property type="project" value="TreeGrafter"/>
</dbReference>
<name>A0A2G1VR32_9FLAO</name>
<dbReference type="GO" id="GO:0006281">
    <property type="term" value="P:DNA repair"/>
    <property type="evidence" value="ECO:0007669"/>
    <property type="project" value="TreeGrafter"/>
</dbReference>
<dbReference type="CDD" id="cd17920">
    <property type="entry name" value="DEXHc_RecQ"/>
    <property type="match status" value="1"/>
</dbReference>
<dbReference type="InterPro" id="IPR014001">
    <property type="entry name" value="Helicase_ATP-bd"/>
</dbReference>